<evidence type="ECO:0000256" key="8">
    <source>
        <dbReference type="ARBA" id="ARBA00023136"/>
    </source>
</evidence>
<dbReference type="FunFam" id="1.20.1640.10:FF:000001">
    <property type="entry name" value="Efflux pump membrane transporter"/>
    <property type="match status" value="1"/>
</dbReference>
<evidence type="ECO:0000256" key="4">
    <source>
        <dbReference type="ARBA" id="ARBA00022475"/>
    </source>
</evidence>
<dbReference type="SUPFAM" id="SSF82714">
    <property type="entry name" value="Multidrug efflux transporter AcrB TolC docking domain, DN and DC subdomains"/>
    <property type="match status" value="2"/>
</dbReference>
<dbReference type="PRINTS" id="PR00702">
    <property type="entry name" value="ACRIFLAVINRP"/>
</dbReference>
<feature type="transmembrane region" description="Helical" evidence="9">
    <location>
        <begin position="896"/>
        <end position="916"/>
    </location>
</feature>
<reference evidence="11" key="2">
    <citation type="journal article" date="2013" name="Stand. Genomic Sci.">
        <title>Complete genome sequence of Desulfocapsa sulfexigens, a marine deltaproteobacterium specialized in disproportionating inorganic sulfur compounds.</title>
        <authorList>
            <person name="Finster K.W."/>
            <person name="Kjeldsen K.U."/>
            <person name="Kube M."/>
            <person name="Reinhardt R."/>
            <person name="Mussmann M."/>
            <person name="Amann R."/>
            <person name="Schreiber L."/>
        </authorList>
    </citation>
    <scope>NUCLEOTIDE SEQUENCE [LARGE SCALE GENOMIC DNA]</scope>
    <source>
        <strain evidence="11">DSM 10523 / SB164P1</strain>
    </source>
</reference>
<dbReference type="InterPro" id="IPR001036">
    <property type="entry name" value="Acrflvin-R"/>
</dbReference>
<feature type="transmembrane region" description="Helical" evidence="9">
    <location>
        <begin position="342"/>
        <end position="361"/>
    </location>
</feature>
<evidence type="ECO:0000313" key="11">
    <source>
        <dbReference type="Proteomes" id="UP000011724"/>
    </source>
</evidence>
<evidence type="ECO:0000256" key="7">
    <source>
        <dbReference type="ARBA" id="ARBA00022989"/>
    </source>
</evidence>
<dbReference type="InterPro" id="IPR004764">
    <property type="entry name" value="MdtF-like"/>
</dbReference>
<dbReference type="OrthoDB" id="9759330at2"/>
<keyword evidence="7 9" id="KW-1133">Transmembrane helix</keyword>
<comment type="similarity">
    <text evidence="2">Belongs to the resistance-nodulation-cell division (RND) (TC 2.A.6) family.</text>
</comment>
<dbReference type="KEGG" id="dpi:BN4_11216"/>
<dbReference type="Gene3D" id="3.30.2090.10">
    <property type="entry name" value="Multidrug efflux transporter AcrB TolC docking domain, DN and DC subdomains"/>
    <property type="match status" value="2"/>
</dbReference>
<organism evidence="10 11">
    <name type="scientific">Pseudodesulfovibrio piezophilus (strain DSM 21447 / JCM 15486 / C1TLV30)</name>
    <name type="common">Desulfovibrio piezophilus</name>
    <dbReference type="NCBI Taxonomy" id="1322246"/>
    <lineage>
        <taxon>Bacteria</taxon>
        <taxon>Pseudomonadati</taxon>
        <taxon>Thermodesulfobacteriota</taxon>
        <taxon>Desulfovibrionia</taxon>
        <taxon>Desulfovibrionales</taxon>
        <taxon>Desulfovibrionaceae</taxon>
    </lineage>
</organism>
<feature type="transmembrane region" description="Helical" evidence="9">
    <location>
        <begin position="436"/>
        <end position="460"/>
    </location>
</feature>
<dbReference type="EMBL" id="FO203427">
    <property type="protein sequence ID" value="CCH48453.1"/>
    <property type="molecule type" value="Genomic_DNA"/>
</dbReference>
<feature type="transmembrane region" description="Helical" evidence="9">
    <location>
        <begin position="543"/>
        <end position="560"/>
    </location>
</feature>
<dbReference type="Gene3D" id="3.30.70.1440">
    <property type="entry name" value="Multidrug efflux transporter AcrB pore domain"/>
    <property type="match status" value="1"/>
</dbReference>
<dbReference type="GO" id="GO:0015562">
    <property type="term" value="F:efflux transmembrane transporter activity"/>
    <property type="evidence" value="ECO:0007669"/>
    <property type="project" value="InterPro"/>
</dbReference>
<dbReference type="Proteomes" id="UP000011724">
    <property type="component" value="Chromosome"/>
</dbReference>
<dbReference type="Gene3D" id="3.30.70.1430">
    <property type="entry name" value="Multidrug efflux transporter AcrB pore domain"/>
    <property type="match status" value="2"/>
</dbReference>
<dbReference type="PATRIC" id="fig|879567.3.peg.1260"/>
<dbReference type="RefSeq" id="WP_015414501.1">
    <property type="nucleotide sequence ID" value="NC_020409.1"/>
</dbReference>
<feature type="transmembrane region" description="Helical" evidence="9">
    <location>
        <begin position="12"/>
        <end position="32"/>
    </location>
</feature>
<dbReference type="SUPFAM" id="SSF82693">
    <property type="entry name" value="Multidrug efflux transporter AcrB pore domain, PN1, PN2, PC1 and PC2 subdomains"/>
    <property type="match status" value="3"/>
</dbReference>
<feature type="transmembrane region" description="Helical" evidence="9">
    <location>
        <begin position="922"/>
        <end position="943"/>
    </location>
</feature>
<keyword evidence="11" id="KW-1185">Reference proteome</keyword>
<dbReference type="InterPro" id="IPR027463">
    <property type="entry name" value="AcrB_DN_DC_subdom"/>
</dbReference>
<feature type="transmembrane region" description="Helical" evidence="9">
    <location>
        <begin position="394"/>
        <end position="415"/>
    </location>
</feature>
<accession>M1WVH5</accession>
<dbReference type="Gene3D" id="3.30.70.1320">
    <property type="entry name" value="Multidrug efflux transporter AcrB pore domain like"/>
    <property type="match status" value="1"/>
</dbReference>
<dbReference type="Pfam" id="PF00873">
    <property type="entry name" value="ACR_tran"/>
    <property type="match status" value="1"/>
</dbReference>
<dbReference type="HOGENOM" id="CLU_002755_1_1_7"/>
<keyword evidence="6 9" id="KW-0812">Transmembrane</keyword>
<evidence type="ECO:0000256" key="6">
    <source>
        <dbReference type="ARBA" id="ARBA00022692"/>
    </source>
</evidence>
<dbReference type="eggNOG" id="COG0841">
    <property type="taxonomic scope" value="Bacteria"/>
</dbReference>
<evidence type="ECO:0000256" key="9">
    <source>
        <dbReference type="SAM" id="Phobius"/>
    </source>
</evidence>
<feature type="transmembrane region" description="Helical" evidence="9">
    <location>
        <begin position="472"/>
        <end position="499"/>
    </location>
</feature>
<proteinExistence type="inferred from homology"/>
<evidence type="ECO:0000256" key="1">
    <source>
        <dbReference type="ARBA" id="ARBA00004429"/>
    </source>
</evidence>
<keyword evidence="4" id="KW-1003">Cell membrane</keyword>
<protein>
    <submittedName>
        <fullName evidence="10">Acriflavine resistance protein B</fullName>
    </submittedName>
</protein>
<dbReference type="AlphaFoldDB" id="M1WVH5"/>
<dbReference type="BioCyc" id="DPIE1322246:BN4_RS06100-MONOMER"/>
<name>M1WVH5_PSEP2</name>
<dbReference type="PANTHER" id="PTHR32063">
    <property type="match status" value="1"/>
</dbReference>
<keyword evidence="5" id="KW-0997">Cell inner membrane</keyword>
<feature type="transmembrane region" description="Helical" evidence="9">
    <location>
        <begin position="368"/>
        <end position="388"/>
    </location>
</feature>
<dbReference type="PANTHER" id="PTHR32063:SF10">
    <property type="entry name" value="EFFLUX PUMP MEMBRANE TRANSPORTER"/>
    <property type="match status" value="1"/>
</dbReference>
<feature type="transmembrane region" description="Helical" evidence="9">
    <location>
        <begin position="971"/>
        <end position="991"/>
    </location>
</feature>
<dbReference type="NCBIfam" id="TIGR00915">
    <property type="entry name" value="2A0602"/>
    <property type="match status" value="1"/>
</dbReference>
<evidence type="ECO:0000256" key="5">
    <source>
        <dbReference type="ARBA" id="ARBA00022519"/>
    </source>
</evidence>
<sequence length="1049" mass="112867">MSRFFIERPNFAWVIAIFITMAGILAIPTMAMEKYPQVAPPQISISATYPGASATTMNDSVVSLIEEELNGAKGLLYYESTSSSTGSASISVTFKPGTDPDMAQVDVQNRIKKAESRLPQEVTDQGLEVEQANSGFLMVYTLKYKETGDNDDPQRLADIMARNVNNEVRRVDGVGTLQFFASESAMRVWVDPQKLLSYDLSITDVNNAIAAQNVQVPAGSFGGRPVASEQEIMATFTVQGMLETPEEFGRILLRGNIGGSSVHLSDVARIEIGPESYNIVSRLDGIPTAAAAVQLAPGANALDTVLRVRARLDELSKTLPEDVEFSIPFDSSKFVDAAIEKVVHTLIEAVVLVFLVMFLFLQNFRYTLIPSIVVPVCVLGTFGVMSVLGFSINMMTMFGMVLAIGILVDDAIVVVENVERIMSTEGLPPKEATIKAMGQISGAIIGITLVLSAVFFPLAFMSGSVGVIYRQFAISVATSILISGFLALTMTPALCATILKPVSKGHHEAQAGFFGWFNHLFDRLGKRYEWITGKLVSRTARCMVIYAALLTALGFAYLNLPESFVPAEDQGNMYVTVQLPPGATYSRTLSVTEGIESYLKSRPAINSSITVIGFSFSGRGQNAALGIPSFKDWSERGEGQSAQDEVTMANRVLSKNTDGSIFAVNPPPVDGLGETGGFALRLQDRGGVGREKLSAALGMVLAQANASPVIAYARPQGLPDAPQVKLKIDREKAETLGVSFSDIKTVLSSAYGSSMVADYVDTGRVQRVVVQASGESRQSPESLNNLYVPNETGEQVPLMSLINLKWEVGPVQIVRYNGYNAFKIMGDAAPGYSSGEVMAEMERIMENLPQGVGYEWTGLSYQEQFAGAQAPKLFSLALVVVFLLLVALYENWAIPMSVMLIVPIGALGAVAAVTVMNMSNDVYFKVGLITIIGLAAKNAILIVEVAKQYYAEGFSLQESAVKSARLRFRPIIMTSMAFILGVIPLAVASGAGAASQQAIGTGVIGGMLSATVLGILFAPVFFVWVLSGVQFLNKRKNTKQEPAQVTKHD</sequence>
<keyword evidence="8 9" id="KW-0472">Membrane</keyword>
<dbReference type="GO" id="GO:0042910">
    <property type="term" value="F:xenobiotic transmembrane transporter activity"/>
    <property type="evidence" value="ECO:0007669"/>
    <property type="project" value="TreeGrafter"/>
</dbReference>
<reference evidence="10 11" key="1">
    <citation type="journal article" date="2013" name="PLoS ONE">
        <title>The first genomic and proteomic characterization of a deep-sea sulfate reducer: insights into the piezophilic lifestyle of Desulfovibrio piezophilus.</title>
        <authorList>
            <person name="Pradel N."/>
            <person name="Ji B."/>
            <person name="Gimenez G."/>
            <person name="Talla E."/>
            <person name="Lenoble P."/>
            <person name="Garel M."/>
            <person name="Tamburini C."/>
            <person name="Fourquet P."/>
            <person name="Lebrun R."/>
            <person name="Bertin P."/>
            <person name="Denis Y."/>
            <person name="Pophillat M."/>
            <person name="Barbe V."/>
            <person name="Ollivier B."/>
            <person name="Dolla A."/>
        </authorList>
    </citation>
    <scope>NUCLEOTIDE SEQUENCE [LARGE SCALE GENOMIC DNA]</scope>
    <source>
        <strain evidence="11">DSM 10523 / SB164P1</strain>
    </source>
</reference>
<dbReference type="SUPFAM" id="SSF82866">
    <property type="entry name" value="Multidrug efflux transporter AcrB transmembrane domain"/>
    <property type="match status" value="2"/>
</dbReference>
<evidence type="ECO:0000313" key="10">
    <source>
        <dbReference type="EMBL" id="CCH48453.1"/>
    </source>
</evidence>
<gene>
    <name evidence="10" type="primary">acrB</name>
    <name evidence="10" type="ordered locus">BN4_11216</name>
</gene>
<dbReference type="STRING" id="1322246.BN4_11216"/>
<dbReference type="FunFam" id="3.30.70.1430:FF:000001">
    <property type="entry name" value="Efflux pump membrane transporter"/>
    <property type="match status" value="1"/>
</dbReference>
<evidence type="ECO:0000256" key="2">
    <source>
        <dbReference type="ARBA" id="ARBA00010942"/>
    </source>
</evidence>
<feature type="transmembrane region" description="Helical" evidence="9">
    <location>
        <begin position="1003"/>
        <end position="1026"/>
    </location>
</feature>
<dbReference type="NCBIfam" id="NF000282">
    <property type="entry name" value="RND_permease_1"/>
    <property type="match status" value="1"/>
</dbReference>
<feature type="transmembrane region" description="Helical" evidence="9">
    <location>
        <begin position="873"/>
        <end position="889"/>
    </location>
</feature>
<dbReference type="GO" id="GO:0009636">
    <property type="term" value="P:response to toxic substance"/>
    <property type="evidence" value="ECO:0007669"/>
    <property type="project" value="UniProtKB-ARBA"/>
</dbReference>
<evidence type="ECO:0000256" key="3">
    <source>
        <dbReference type="ARBA" id="ARBA00022448"/>
    </source>
</evidence>
<keyword evidence="3" id="KW-0813">Transport</keyword>
<dbReference type="Gene3D" id="1.20.1640.10">
    <property type="entry name" value="Multidrug efflux transporter AcrB transmembrane domain"/>
    <property type="match status" value="2"/>
</dbReference>
<dbReference type="GO" id="GO:0005886">
    <property type="term" value="C:plasma membrane"/>
    <property type="evidence" value="ECO:0007669"/>
    <property type="project" value="UniProtKB-SubCell"/>
</dbReference>
<comment type="subcellular location">
    <subcellularLocation>
        <location evidence="1">Cell inner membrane</location>
        <topology evidence="1">Multi-pass membrane protein</topology>
    </subcellularLocation>
</comment>